<gene>
    <name evidence="1" type="ORF">Amon02_000228500</name>
</gene>
<protein>
    <submittedName>
        <fullName evidence="1">Unnamed protein product</fullName>
    </submittedName>
</protein>
<accession>A0ACB5SX77</accession>
<reference evidence="1" key="1">
    <citation type="submission" date="2023-04" db="EMBL/GenBank/DDBJ databases">
        <title>Ambrosiozyma monospora NBRC 10751.</title>
        <authorList>
            <person name="Ichikawa N."/>
            <person name="Sato H."/>
            <person name="Tonouchi N."/>
        </authorList>
    </citation>
    <scope>NUCLEOTIDE SEQUENCE</scope>
    <source>
        <strain evidence="1">NBRC 10751</strain>
    </source>
</reference>
<dbReference type="Proteomes" id="UP001165064">
    <property type="component" value="Unassembled WGS sequence"/>
</dbReference>
<sequence length="124" mass="14022">MSERSNSSTGARLSLPQLKQTYHKHALHFSSDDLSDKTPFRHASLLLNAFCQHAKATGNNTNLFFPSADLLQSEIKGPKERYAAMYVLFLATKHSLGPEYIEARLDIVSCFVHAIYCLPPYEYQ</sequence>
<name>A0ACB5SX77_AMBMO</name>
<comment type="caution">
    <text evidence="1">The sequence shown here is derived from an EMBL/GenBank/DDBJ whole genome shotgun (WGS) entry which is preliminary data.</text>
</comment>
<dbReference type="EMBL" id="BSXS01001288">
    <property type="protein sequence ID" value="GME75718.1"/>
    <property type="molecule type" value="Genomic_DNA"/>
</dbReference>
<keyword evidence="2" id="KW-1185">Reference proteome</keyword>
<evidence type="ECO:0000313" key="2">
    <source>
        <dbReference type="Proteomes" id="UP001165064"/>
    </source>
</evidence>
<evidence type="ECO:0000313" key="1">
    <source>
        <dbReference type="EMBL" id="GME75718.1"/>
    </source>
</evidence>
<proteinExistence type="predicted"/>
<organism evidence="1 2">
    <name type="scientific">Ambrosiozyma monospora</name>
    <name type="common">Yeast</name>
    <name type="synonym">Endomycopsis monosporus</name>
    <dbReference type="NCBI Taxonomy" id="43982"/>
    <lineage>
        <taxon>Eukaryota</taxon>
        <taxon>Fungi</taxon>
        <taxon>Dikarya</taxon>
        <taxon>Ascomycota</taxon>
        <taxon>Saccharomycotina</taxon>
        <taxon>Pichiomycetes</taxon>
        <taxon>Pichiales</taxon>
        <taxon>Pichiaceae</taxon>
        <taxon>Ambrosiozyma</taxon>
    </lineage>
</organism>